<keyword evidence="5" id="KW-1133">Transmembrane helix</keyword>
<protein>
    <submittedName>
        <fullName evidence="7">Chitobiase/beta-hexosaminidase C-terminal domain-containing protein</fullName>
    </submittedName>
</protein>
<dbReference type="GO" id="GO:0046872">
    <property type="term" value="F:metal ion binding"/>
    <property type="evidence" value="ECO:0007669"/>
    <property type="project" value="UniProtKB-KW"/>
</dbReference>
<dbReference type="InterPro" id="IPR026876">
    <property type="entry name" value="Fn3_assoc_repeat"/>
</dbReference>
<evidence type="ECO:0000259" key="6">
    <source>
        <dbReference type="PROSITE" id="PS51007"/>
    </source>
</evidence>
<dbReference type="PANTHER" id="PTHR35889:SF3">
    <property type="entry name" value="F-BOX DOMAIN-CONTAINING PROTEIN"/>
    <property type="match status" value="1"/>
</dbReference>
<dbReference type="RefSeq" id="WP_196098657.1">
    <property type="nucleotide sequence ID" value="NZ_CP064939.1"/>
</dbReference>
<dbReference type="PANTHER" id="PTHR35889">
    <property type="entry name" value="CYCLOINULO-OLIGOSACCHARIDE FRUCTANOTRANSFERASE-RELATED"/>
    <property type="match status" value="1"/>
</dbReference>
<evidence type="ECO:0000256" key="5">
    <source>
        <dbReference type="SAM" id="Phobius"/>
    </source>
</evidence>
<dbReference type="AlphaFoldDB" id="A0A7S9KYG8"/>
<keyword evidence="5" id="KW-0472">Membrane</keyword>
<evidence type="ECO:0000256" key="1">
    <source>
        <dbReference type="ARBA" id="ARBA00022617"/>
    </source>
</evidence>
<feature type="transmembrane region" description="Helical" evidence="5">
    <location>
        <begin position="81"/>
        <end position="101"/>
    </location>
</feature>
<dbReference type="SUPFAM" id="SSF52047">
    <property type="entry name" value="RNI-like"/>
    <property type="match status" value="1"/>
</dbReference>
<keyword evidence="3 4" id="KW-0408">Iron</keyword>
<accession>A0A7S9KYG8</accession>
<dbReference type="PROSITE" id="PS51007">
    <property type="entry name" value="CYTC"/>
    <property type="match status" value="1"/>
</dbReference>
<gene>
    <name evidence="7" type="ORF">IZT61_19395</name>
</gene>
<evidence type="ECO:0000313" key="7">
    <source>
        <dbReference type="EMBL" id="QPH39189.1"/>
    </source>
</evidence>
<dbReference type="InterPro" id="IPR009056">
    <property type="entry name" value="Cyt_c-like_dom"/>
</dbReference>
<dbReference type="KEGG" id="pex:IZT61_19395"/>
<dbReference type="SUPFAM" id="SSF46626">
    <property type="entry name" value="Cytochrome c"/>
    <property type="match status" value="1"/>
</dbReference>
<keyword evidence="1 4" id="KW-0349">Heme</keyword>
<sequence>MKITFKSIAEHLLFAANVFIVFLLVFSDKIDVPYWLVPFGRMHPLVLHFPIVLLFLAMLMEFFRFKAAYVKEQLYQNFTSGLLLSGTLFSALTVIMGLFLAREDGYSGSLLQWHKWTGVSIVFVASIVYWFRNASWYKVKVARLGAILITFCLIAAGHYGASLTHGENFILEPVTLARTLPKIPVEQAKIFDDVILPIFSQKCLSCHNLEKAKGGLRVDNLTAMLKGGKSGKLFVAGNPKISLLLERIHLPEDDKKHMPPRGKNQLTDEEIALLNLWIKENAETKKKVIDLPAQDSLRILATTFLAPAESSEENYDFDAADNQTIEKLNNNYRGVYTLAKGSPALAVNIYNKNAYSPNVLKELEPIKRQIVSLDVKGMPLKDDELKTIAQFENLRTLNLNFTNITGSGLKALQALKFLDKLSISGTKLNPVYLKDFGQMRSLKKLVVWNAGLSEANITQLQKGYPSIKVVSGFKDNGKHPIMLNRPSFKTEVTVFKSSLSLAIKHPINGVQIRYTTDGSEPDSVNSTLYQKPLVFKENTTIKAKAYKDGWYGSETVRVNVYKSSIKADTIAFLQGPDIKYKAGGSKILADGQLGDFETNSGKWLGFKDNNMEALLVFKKPVLIQSVALNVMRHVPTYIFPPVEVEVWGGSQQNKLRLLGKVKPAATKKGAERELIKVETKFKPQNISFLKIVAKNLKKLPDWHPGKGEPAWIFVDEVFLN</sequence>
<name>A0A7S9KYG8_9SPHI</name>
<organism evidence="7 8">
    <name type="scientific">Pedobacter endophyticus</name>
    <dbReference type="NCBI Taxonomy" id="2789740"/>
    <lineage>
        <taxon>Bacteria</taxon>
        <taxon>Pseudomonadati</taxon>
        <taxon>Bacteroidota</taxon>
        <taxon>Sphingobacteriia</taxon>
        <taxon>Sphingobacteriales</taxon>
        <taxon>Sphingobacteriaceae</taxon>
        <taxon>Pedobacter</taxon>
    </lineage>
</organism>
<dbReference type="EMBL" id="CP064939">
    <property type="protein sequence ID" value="QPH39189.1"/>
    <property type="molecule type" value="Genomic_DNA"/>
</dbReference>
<dbReference type="GO" id="GO:0020037">
    <property type="term" value="F:heme binding"/>
    <property type="evidence" value="ECO:0007669"/>
    <property type="project" value="InterPro"/>
</dbReference>
<dbReference type="InterPro" id="IPR019251">
    <property type="entry name" value="DUF2231_TM"/>
</dbReference>
<feature type="transmembrane region" description="Helical" evidence="5">
    <location>
        <begin position="42"/>
        <end position="60"/>
    </location>
</feature>
<dbReference type="InterPro" id="IPR032675">
    <property type="entry name" value="LRR_dom_sf"/>
</dbReference>
<feature type="domain" description="Cytochrome c" evidence="6">
    <location>
        <begin position="182"/>
        <end position="282"/>
    </location>
</feature>
<dbReference type="Proteomes" id="UP000594759">
    <property type="component" value="Chromosome"/>
</dbReference>
<reference evidence="7 8" key="1">
    <citation type="submission" date="2020-11" db="EMBL/GenBank/DDBJ databases">
        <title>Pedobacter endophytica, an endophytic bacteria isolated form Carex pumila.</title>
        <authorList>
            <person name="Peng Y."/>
            <person name="Jiang L."/>
            <person name="Lee J."/>
        </authorList>
    </citation>
    <scope>NUCLEOTIDE SEQUENCE [LARGE SCALE GENOMIC DNA]</scope>
    <source>
        <strain evidence="7 8">JBR3-12</strain>
    </source>
</reference>
<feature type="transmembrane region" description="Helical" evidence="5">
    <location>
        <begin position="12"/>
        <end position="30"/>
    </location>
</feature>
<feature type="transmembrane region" description="Helical" evidence="5">
    <location>
        <begin position="113"/>
        <end position="131"/>
    </location>
</feature>
<dbReference type="InterPro" id="IPR036909">
    <property type="entry name" value="Cyt_c-like_dom_sf"/>
</dbReference>
<keyword evidence="5" id="KW-0812">Transmembrane</keyword>
<evidence type="ECO:0000256" key="3">
    <source>
        <dbReference type="ARBA" id="ARBA00023004"/>
    </source>
</evidence>
<keyword evidence="8" id="KW-1185">Reference proteome</keyword>
<dbReference type="GO" id="GO:0009055">
    <property type="term" value="F:electron transfer activity"/>
    <property type="evidence" value="ECO:0007669"/>
    <property type="project" value="InterPro"/>
</dbReference>
<evidence type="ECO:0000313" key="8">
    <source>
        <dbReference type="Proteomes" id="UP000594759"/>
    </source>
</evidence>
<feature type="transmembrane region" description="Helical" evidence="5">
    <location>
        <begin position="143"/>
        <end position="161"/>
    </location>
</feature>
<evidence type="ECO:0000256" key="4">
    <source>
        <dbReference type="PROSITE-ProRule" id="PRU00433"/>
    </source>
</evidence>
<dbReference type="Pfam" id="PF13287">
    <property type="entry name" value="Fn3_assoc"/>
    <property type="match status" value="1"/>
</dbReference>
<dbReference type="InterPro" id="IPR011429">
    <property type="entry name" value="Cyt_c_Planctomycete-type"/>
</dbReference>
<keyword evidence="2 4" id="KW-0479">Metal-binding</keyword>
<dbReference type="Pfam" id="PF09990">
    <property type="entry name" value="DUF2231"/>
    <property type="match status" value="1"/>
</dbReference>
<evidence type="ECO:0000256" key="2">
    <source>
        <dbReference type="ARBA" id="ARBA00022723"/>
    </source>
</evidence>
<dbReference type="Gene3D" id="3.80.10.10">
    <property type="entry name" value="Ribonuclease Inhibitor"/>
    <property type="match status" value="1"/>
</dbReference>
<proteinExistence type="predicted"/>
<dbReference type="Pfam" id="PF07635">
    <property type="entry name" value="PSCyt1"/>
    <property type="match status" value="1"/>
</dbReference>